<gene>
    <name evidence="2" type="ORF">APUU_10252S</name>
</gene>
<keyword evidence="3" id="KW-1185">Reference proteome</keyword>
<protein>
    <submittedName>
        <fullName evidence="2">Uncharacterized protein</fullName>
    </submittedName>
</protein>
<accession>A0A7R8AFE9</accession>
<dbReference type="GeneID" id="64967429"/>
<dbReference type="RefSeq" id="XP_041549618.1">
    <property type="nucleotide sequence ID" value="XM_041698730.1"/>
</dbReference>
<dbReference type="OrthoDB" id="4500033at2759"/>
<dbReference type="AlphaFoldDB" id="A0A7R8AFE9"/>
<dbReference type="Proteomes" id="UP000654913">
    <property type="component" value="Chromosome 1"/>
</dbReference>
<evidence type="ECO:0000313" key="2">
    <source>
        <dbReference type="EMBL" id="BCS17424.1"/>
    </source>
</evidence>
<proteinExistence type="predicted"/>
<dbReference type="KEGG" id="apuu:APUU_10252S"/>
<feature type="region of interest" description="Disordered" evidence="1">
    <location>
        <begin position="59"/>
        <end position="95"/>
    </location>
</feature>
<name>A0A7R8AFE9_9EURO</name>
<reference evidence="2" key="1">
    <citation type="submission" date="2021-01" db="EMBL/GenBank/DDBJ databases">
        <authorList>
            <consortium name="Aspergillus puulaauensis MK2 genome sequencing consortium"/>
            <person name="Kazuki M."/>
            <person name="Futagami T."/>
        </authorList>
    </citation>
    <scope>NUCLEOTIDE SEQUENCE</scope>
    <source>
        <strain evidence="2">MK2</strain>
    </source>
</reference>
<evidence type="ECO:0000256" key="1">
    <source>
        <dbReference type="SAM" id="MobiDB-lite"/>
    </source>
</evidence>
<dbReference type="EMBL" id="AP024443">
    <property type="protein sequence ID" value="BCS17424.1"/>
    <property type="molecule type" value="Genomic_DNA"/>
</dbReference>
<evidence type="ECO:0000313" key="3">
    <source>
        <dbReference type="Proteomes" id="UP000654913"/>
    </source>
</evidence>
<organism evidence="2 3">
    <name type="scientific">Aspergillus puulaauensis</name>
    <dbReference type="NCBI Taxonomy" id="1220207"/>
    <lineage>
        <taxon>Eukaryota</taxon>
        <taxon>Fungi</taxon>
        <taxon>Dikarya</taxon>
        <taxon>Ascomycota</taxon>
        <taxon>Pezizomycotina</taxon>
        <taxon>Eurotiomycetes</taxon>
        <taxon>Eurotiomycetidae</taxon>
        <taxon>Eurotiales</taxon>
        <taxon>Aspergillaceae</taxon>
        <taxon>Aspergillus</taxon>
    </lineage>
</organism>
<sequence>MSQQGRCAICFLVSHLANCDVSGANHPPHPDEFAAPGRSPRDTEGVYSADYWSSVCPDADSEDSVMGGVDGTDEQATPMRDREDDTFMSDSDDEAVSEEQGGVFYRFDVMEIDDGSWEVFCSACQALPDDSMLIDDGSDQLRKSELLRRFSVGMQSAVAI</sequence>
<reference evidence="2" key="2">
    <citation type="submission" date="2021-02" db="EMBL/GenBank/DDBJ databases">
        <title>Aspergillus puulaauensis MK2 genome sequence.</title>
        <authorList>
            <person name="Futagami T."/>
            <person name="Mori K."/>
            <person name="Kadooka C."/>
            <person name="Tanaka T."/>
        </authorList>
    </citation>
    <scope>NUCLEOTIDE SEQUENCE</scope>
    <source>
        <strain evidence="2">MK2</strain>
    </source>
</reference>
<feature type="compositionally biased region" description="Acidic residues" evidence="1">
    <location>
        <begin position="86"/>
        <end position="95"/>
    </location>
</feature>